<feature type="signal peptide" evidence="1">
    <location>
        <begin position="1"/>
        <end position="23"/>
    </location>
</feature>
<dbReference type="InterPro" id="IPR012341">
    <property type="entry name" value="6hp_glycosidase-like_sf"/>
</dbReference>
<protein>
    <recommendedName>
        <fullName evidence="6">Alpha-L-rhamnosidase</fullName>
    </recommendedName>
</protein>
<evidence type="ECO:0008006" key="6">
    <source>
        <dbReference type="Google" id="ProtNLM"/>
    </source>
</evidence>
<feature type="domain" description="Alpha-L-rhamnosidase six-hairpin glycosidase" evidence="2">
    <location>
        <begin position="284"/>
        <end position="508"/>
    </location>
</feature>
<evidence type="ECO:0000313" key="5">
    <source>
        <dbReference type="RefSeq" id="XP_030977806.1"/>
    </source>
</evidence>
<evidence type="ECO:0000259" key="2">
    <source>
        <dbReference type="Pfam" id="PF17389"/>
    </source>
</evidence>
<dbReference type="KEGG" id="pgri:PgNI_09474"/>
<reference evidence="5" key="2">
    <citation type="submission" date="2019-10" db="EMBL/GenBank/DDBJ databases">
        <authorList>
            <consortium name="NCBI Genome Project"/>
        </authorList>
    </citation>
    <scope>NUCLEOTIDE SEQUENCE</scope>
    <source>
        <strain evidence="5">NI907</strain>
    </source>
</reference>
<dbReference type="InterPro" id="IPR035398">
    <property type="entry name" value="Bac_rhamnosid_C"/>
</dbReference>
<feature type="chain" id="PRO_5027774184" description="Alpha-L-rhamnosidase" evidence="1">
    <location>
        <begin position="24"/>
        <end position="734"/>
    </location>
</feature>
<dbReference type="Gene3D" id="1.50.10.10">
    <property type="match status" value="1"/>
</dbReference>
<reference evidence="5" key="1">
    <citation type="journal article" date="2019" name="Mol. Biol. Evol.">
        <title>Blast fungal genomes show frequent chromosomal changes, gene gains and losses, and effector gene turnover.</title>
        <authorList>
            <person name="Gomez Luciano L.B."/>
            <person name="Jason Tsai I."/>
            <person name="Chuma I."/>
            <person name="Tosa Y."/>
            <person name="Chen Y.H."/>
            <person name="Li J.Y."/>
            <person name="Li M.Y."/>
            <person name="Jade Lu M.Y."/>
            <person name="Nakayashiki H."/>
            <person name="Li W.H."/>
        </authorList>
    </citation>
    <scope>NUCLEOTIDE SEQUENCE</scope>
    <source>
        <strain evidence="5">NI907</strain>
    </source>
</reference>
<name>A0A6P8ASC2_PYRGI</name>
<dbReference type="GO" id="GO:0005975">
    <property type="term" value="P:carbohydrate metabolic process"/>
    <property type="evidence" value="ECO:0007669"/>
    <property type="project" value="InterPro"/>
</dbReference>
<dbReference type="RefSeq" id="XP_030977806.1">
    <property type="nucleotide sequence ID" value="XM_031129458.1"/>
</dbReference>
<dbReference type="OrthoDB" id="10036721at2759"/>
<dbReference type="SUPFAM" id="SSF48208">
    <property type="entry name" value="Six-hairpin glycosidases"/>
    <property type="match status" value="1"/>
</dbReference>
<dbReference type="GeneID" id="41964366"/>
<evidence type="ECO:0000256" key="1">
    <source>
        <dbReference type="SAM" id="SignalP"/>
    </source>
</evidence>
<proteinExistence type="predicted"/>
<dbReference type="Gene3D" id="2.60.420.10">
    <property type="entry name" value="Maltose phosphorylase, domain 3"/>
    <property type="match status" value="1"/>
</dbReference>
<sequence length="734" mass="79518">MGLRQDTLRRLLLASVIIPLSLALMLDTHVNRRQDSDENSWQKFVRASPTTVITPKDVVSRRIQGNVTNPNGLIKGDAPTVLTRTQASNNKTSIIVDFGQNTVGLLSIQFAGASATASNRNALPGLKLAFSETLEFLGERSDFTRSDHASGDAKLTNGTDQIAVKQQPYEWLAQSGCEHGRQVCGDGLHGFRYVKITLEALESDSPYTTSYGTVSISSVKLHLSAFHGTPDTFTGNFECSDKSITQWWYDAVYTNDLCIDTFRLNDTEPRDAGSPTLVGKLVLHDGPKRDRDPYVGDLAVAALTAYISHDVASSAKNVLADLAAHQRNDGWIPPASIGNYNLQLFDYPLWWVVCSCDYAVYTGDLDYLRSVWPNLVKVLDNFYPSVTNSDTNLVERRGYGDYAFVPREGPVTYYNALYVRALKYAADLAEQIGQDQDAPRWRNRATVTGASLLRRNWDSSVGAFFDGGRCGSSQLCPSHSQDGNSLAILSGIANTTTDSGNSRSSVAESILSYLDSSLKRPWGNAFYDNDQVSDGYSQRVYAFISYFEIAARLEVPSTQESAFDEIHRLYGTMSAGDPGVTFWEGTGPGGTPYQGGFTSMSHGWSTGIVPLMTNYVLGITAKKVGFEQWEVKPVVAGELTWARGAMPTPRGAIRVSWTAGQNGAAFELDVDAPDGTSGAISVPVSNKEARVSMGGVVIYDGAAGTAQSGATFQDGRVSVNVGAGKHQLSVAKAT</sequence>
<gene>
    <name evidence="5" type="ORF">PgNI_09474</name>
</gene>
<dbReference type="Pfam" id="PF17390">
    <property type="entry name" value="Bac_rhamnosid_C"/>
    <property type="match status" value="1"/>
</dbReference>
<dbReference type="GO" id="GO:0003824">
    <property type="term" value="F:catalytic activity"/>
    <property type="evidence" value="ECO:0007669"/>
    <property type="project" value="UniProtKB-ARBA"/>
</dbReference>
<dbReference type="InterPro" id="IPR008928">
    <property type="entry name" value="6-hairpin_glycosidase_sf"/>
</dbReference>
<dbReference type="PANTHER" id="PTHR34987:SF5">
    <property type="entry name" value="ALPHA-RHAMNOSIDASE"/>
    <property type="match status" value="1"/>
</dbReference>
<dbReference type="Proteomes" id="UP000515153">
    <property type="component" value="Unplaced"/>
</dbReference>
<reference evidence="5" key="3">
    <citation type="submission" date="2025-08" db="UniProtKB">
        <authorList>
            <consortium name="RefSeq"/>
        </authorList>
    </citation>
    <scope>IDENTIFICATION</scope>
    <source>
        <strain evidence="5">NI907</strain>
    </source>
</reference>
<dbReference type="AlphaFoldDB" id="A0A6P8ASC2"/>
<keyword evidence="1" id="KW-0732">Signal</keyword>
<accession>A0A6P8ASC2</accession>
<dbReference type="PANTHER" id="PTHR34987">
    <property type="entry name" value="C, PUTATIVE (AFU_ORTHOLOGUE AFUA_3G02880)-RELATED"/>
    <property type="match status" value="1"/>
</dbReference>
<evidence type="ECO:0000259" key="3">
    <source>
        <dbReference type="Pfam" id="PF17390"/>
    </source>
</evidence>
<dbReference type="Pfam" id="PF17389">
    <property type="entry name" value="Bac_rhamnosid6H"/>
    <property type="match status" value="1"/>
</dbReference>
<evidence type="ECO:0000313" key="4">
    <source>
        <dbReference type="Proteomes" id="UP000515153"/>
    </source>
</evidence>
<keyword evidence="4" id="KW-1185">Reference proteome</keyword>
<organism evidence="4 5">
    <name type="scientific">Pyricularia grisea</name>
    <name type="common">Crabgrass-specific blast fungus</name>
    <name type="synonym">Magnaporthe grisea</name>
    <dbReference type="NCBI Taxonomy" id="148305"/>
    <lineage>
        <taxon>Eukaryota</taxon>
        <taxon>Fungi</taxon>
        <taxon>Dikarya</taxon>
        <taxon>Ascomycota</taxon>
        <taxon>Pezizomycotina</taxon>
        <taxon>Sordariomycetes</taxon>
        <taxon>Sordariomycetidae</taxon>
        <taxon>Magnaporthales</taxon>
        <taxon>Pyriculariaceae</taxon>
        <taxon>Pyricularia</taxon>
    </lineage>
</organism>
<feature type="domain" description="Alpha-L-rhamnosidase C-terminal" evidence="3">
    <location>
        <begin position="618"/>
        <end position="692"/>
    </location>
</feature>
<dbReference type="InterPro" id="IPR035396">
    <property type="entry name" value="Bac_rhamnosid6H"/>
</dbReference>